<dbReference type="InterPro" id="IPR000742">
    <property type="entry name" value="EGF"/>
</dbReference>
<evidence type="ECO:0000256" key="5">
    <source>
        <dbReference type="ARBA" id="ARBA00023180"/>
    </source>
</evidence>
<dbReference type="SMART" id="SM00181">
    <property type="entry name" value="EGF"/>
    <property type="match status" value="1"/>
</dbReference>
<sequence>MKPEAVLFVRFQLFGLICSSRQLLLKSPCSSSPCKNEGTCVPSYINGIYECLCKKGFTGEFCEKDFKSCKDAYNSYKSNASELVTLHFGSNTTSVLCQMGDFGCGDGGWTPVMKIDGNKNTFRFSSGYWTNKSEYNPSGATTGFDSQETKLQTYWNTPFSKVCLGMKVNGQLRFTVINSQASSLHFLIADGQYRPTSLGRNKWIALTDSRARLQPNCNQEGFNTKANRKARVGILGNNENDCRTCDSAIGLPVLPRHAKMKGPVYQVTKMASLNASARKTSLEISARKSCRDAYNSYKSNASELVTLHFGAKTTSVLCQMGDFGCGDGGWTPVMKIDGNKNTFLFSSGYWTDKSEFNPSGGTTGFDSQETKLPTYWNTPFSKVCLGMKVNGKMKFTLITSQASSLHSLVADGHYRSTSLGRNKWIALTDSKAHLQPNCNKEGFNTQTIHRRARVGILGNNENDCNTCDSVMGFGLDSTACGDLHSFRAMCYILVQ</sequence>
<dbReference type="Pfam" id="PF00008">
    <property type="entry name" value="EGF"/>
    <property type="match status" value="1"/>
</dbReference>
<comment type="caution">
    <text evidence="9">The sequence shown here is derived from an EMBL/GenBank/DDBJ whole genome shotgun (WGS) entry which is preliminary data.</text>
</comment>
<dbReference type="EMBL" id="RCHS01001705">
    <property type="protein sequence ID" value="RMX51951.1"/>
    <property type="molecule type" value="Genomic_DNA"/>
</dbReference>
<keyword evidence="10" id="KW-1185">Reference proteome</keyword>
<gene>
    <name evidence="9" type="ORF">pdam_00004775</name>
</gene>
<organism evidence="9 10">
    <name type="scientific">Pocillopora damicornis</name>
    <name type="common">Cauliflower coral</name>
    <name type="synonym">Millepora damicornis</name>
    <dbReference type="NCBI Taxonomy" id="46731"/>
    <lineage>
        <taxon>Eukaryota</taxon>
        <taxon>Metazoa</taxon>
        <taxon>Cnidaria</taxon>
        <taxon>Anthozoa</taxon>
        <taxon>Hexacorallia</taxon>
        <taxon>Scleractinia</taxon>
        <taxon>Astrocoeniina</taxon>
        <taxon>Pocilloporidae</taxon>
        <taxon>Pocillopora</taxon>
    </lineage>
</organism>
<comment type="caution">
    <text evidence="6">Lacks conserved residue(s) required for the propagation of feature annotation.</text>
</comment>
<dbReference type="PANTHER" id="PTHR33834">
    <property type="entry name" value="SIGNALING PEPTIDE TAXIMIN 2"/>
    <property type="match status" value="1"/>
</dbReference>
<name>A0A3M6UE54_POCDA</name>
<keyword evidence="5" id="KW-0325">Glycoprotein</keyword>
<feature type="disulfide bond" evidence="6">
    <location>
        <begin position="53"/>
        <end position="62"/>
    </location>
</feature>
<evidence type="ECO:0000313" key="10">
    <source>
        <dbReference type="Proteomes" id="UP000275408"/>
    </source>
</evidence>
<dbReference type="FunFam" id="2.10.25.10:FF:000100">
    <property type="entry name" value="neurogenic locus notch homolog protein 3"/>
    <property type="match status" value="1"/>
</dbReference>
<keyword evidence="3" id="KW-0677">Repeat</keyword>
<feature type="chain" id="PRO_5018001883" description="EGF-like domain-containing protein" evidence="7">
    <location>
        <begin position="20"/>
        <end position="495"/>
    </location>
</feature>
<dbReference type="Proteomes" id="UP000275408">
    <property type="component" value="Unassembled WGS sequence"/>
</dbReference>
<feature type="domain" description="EGF-like" evidence="8">
    <location>
        <begin position="25"/>
        <end position="63"/>
    </location>
</feature>
<evidence type="ECO:0000256" key="7">
    <source>
        <dbReference type="SAM" id="SignalP"/>
    </source>
</evidence>
<evidence type="ECO:0000259" key="8">
    <source>
        <dbReference type="PROSITE" id="PS50026"/>
    </source>
</evidence>
<evidence type="ECO:0000256" key="1">
    <source>
        <dbReference type="ARBA" id="ARBA00022536"/>
    </source>
</evidence>
<proteinExistence type="predicted"/>
<dbReference type="PROSITE" id="PS50026">
    <property type="entry name" value="EGF_3"/>
    <property type="match status" value="1"/>
</dbReference>
<keyword evidence="1 6" id="KW-0245">EGF-like domain</keyword>
<dbReference type="AlphaFoldDB" id="A0A3M6UE54"/>
<dbReference type="PANTHER" id="PTHR33834:SF2">
    <property type="entry name" value="SIGNALING PEPTIDE TAXIMIN 1"/>
    <property type="match status" value="1"/>
</dbReference>
<dbReference type="SUPFAM" id="SSF57196">
    <property type="entry name" value="EGF/Laminin"/>
    <property type="match status" value="1"/>
</dbReference>
<keyword evidence="4 6" id="KW-1015">Disulfide bond</keyword>
<dbReference type="PROSITE" id="PS01186">
    <property type="entry name" value="EGF_2"/>
    <property type="match status" value="1"/>
</dbReference>
<evidence type="ECO:0000313" key="9">
    <source>
        <dbReference type="EMBL" id="RMX51951.1"/>
    </source>
</evidence>
<evidence type="ECO:0000256" key="2">
    <source>
        <dbReference type="ARBA" id="ARBA00022729"/>
    </source>
</evidence>
<dbReference type="CDD" id="cd00054">
    <property type="entry name" value="EGF_CA"/>
    <property type="match status" value="1"/>
</dbReference>
<dbReference type="Gene3D" id="2.10.25.10">
    <property type="entry name" value="Laminin"/>
    <property type="match status" value="1"/>
</dbReference>
<keyword evidence="2 7" id="KW-0732">Signal</keyword>
<protein>
    <recommendedName>
        <fullName evidence="8">EGF-like domain-containing protein</fullName>
    </recommendedName>
</protein>
<dbReference type="OrthoDB" id="5946752at2759"/>
<feature type="disulfide bond" evidence="6">
    <location>
        <begin position="34"/>
        <end position="51"/>
    </location>
</feature>
<dbReference type="PROSITE" id="PS00022">
    <property type="entry name" value="EGF_1"/>
    <property type="match status" value="1"/>
</dbReference>
<evidence type="ECO:0000256" key="4">
    <source>
        <dbReference type="ARBA" id="ARBA00023157"/>
    </source>
</evidence>
<reference evidence="9 10" key="1">
    <citation type="journal article" date="2018" name="Sci. Rep.">
        <title>Comparative analysis of the Pocillopora damicornis genome highlights role of immune system in coral evolution.</title>
        <authorList>
            <person name="Cunning R."/>
            <person name="Bay R.A."/>
            <person name="Gillette P."/>
            <person name="Baker A.C."/>
            <person name="Traylor-Knowles N."/>
        </authorList>
    </citation>
    <scope>NUCLEOTIDE SEQUENCE [LARGE SCALE GENOMIC DNA]</scope>
    <source>
        <strain evidence="9">RSMAS</strain>
        <tissue evidence="9">Whole animal</tissue>
    </source>
</reference>
<feature type="signal peptide" evidence="7">
    <location>
        <begin position="1"/>
        <end position="19"/>
    </location>
</feature>
<accession>A0A3M6UE54</accession>
<evidence type="ECO:0000256" key="6">
    <source>
        <dbReference type="PROSITE-ProRule" id="PRU00076"/>
    </source>
</evidence>
<evidence type="ECO:0000256" key="3">
    <source>
        <dbReference type="ARBA" id="ARBA00022737"/>
    </source>
</evidence>
<dbReference type="InterPro" id="IPR055283">
    <property type="entry name" value="TAXIMIN_1/2"/>
</dbReference>